<dbReference type="EMBL" id="UZAG01021759">
    <property type="protein sequence ID" value="VDO51492.1"/>
    <property type="molecule type" value="Genomic_DNA"/>
</dbReference>
<dbReference type="PROSITE" id="PS01187">
    <property type="entry name" value="EGF_CA"/>
    <property type="match status" value="1"/>
</dbReference>
<organism evidence="7 8">
    <name type="scientific">Brugia timori</name>
    <dbReference type="NCBI Taxonomy" id="42155"/>
    <lineage>
        <taxon>Eukaryota</taxon>
        <taxon>Metazoa</taxon>
        <taxon>Ecdysozoa</taxon>
        <taxon>Nematoda</taxon>
        <taxon>Chromadorea</taxon>
        <taxon>Rhabditida</taxon>
        <taxon>Spirurina</taxon>
        <taxon>Spiruromorpha</taxon>
        <taxon>Filarioidea</taxon>
        <taxon>Onchocercidae</taxon>
        <taxon>Brugia</taxon>
    </lineage>
</organism>
<dbReference type="InterPro" id="IPR001881">
    <property type="entry name" value="EGF-like_Ca-bd_dom"/>
</dbReference>
<name>A0A3P7ZPK2_9BILA</name>
<dbReference type="PANTHER" id="PTHR24050">
    <property type="entry name" value="PA14 DOMAIN-CONTAINING PROTEIN"/>
    <property type="match status" value="1"/>
</dbReference>
<dbReference type="SMART" id="SM00179">
    <property type="entry name" value="EGF_CA"/>
    <property type="match status" value="1"/>
</dbReference>
<dbReference type="Gene3D" id="2.10.70.10">
    <property type="entry name" value="Complement Module, domain 1"/>
    <property type="match status" value="1"/>
</dbReference>
<dbReference type="Gene3D" id="2.10.25.10">
    <property type="entry name" value="Laminin"/>
    <property type="match status" value="1"/>
</dbReference>
<dbReference type="Proteomes" id="UP000280834">
    <property type="component" value="Unassembled WGS sequence"/>
</dbReference>
<keyword evidence="1" id="KW-0245">EGF-like domain</keyword>
<evidence type="ECO:0000313" key="8">
    <source>
        <dbReference type="Proteomes" id="UP000280834"/>
    </source>
</evidence>
<dbReference type="InterPro" id="IPR052235">
    <property type="entry name" value="Nephronectin_domain"/>
</dbReference>
<keyword evidence="3" id="KW-0677">Repeat</keyword>
<dbReference type="InterPro" id="IPR000436">
    <property type="entry name" value="Sushi_SCR_CCP_dom"/>
</dbReference>
<accession>A0A3P7ZPK2</accession>
<evidence type="ECO:0000256" key="2">
    <source>
        <dbReference type="ARBA" id="ARBA00022729"/>
    </source>
</evidence>
<dbReference type="PANTHER" id="PTHR24050:SF28">
    <property type="entry name" value="UROMODULIN-LIKE"/>
    <property type="match status" value="1"/>
</dbReference>
<protein>
    <recommendedName>
        <fullName evidence="6">Sushi domain-containing protein</fullName>
    </recommendedName>
</protein>
<dbReference type="InterPro" id="IPR049883">
    <property type="entry name" value="NOTCH1_EGF-like"/>
</dbReference>
<sequence>MARVECQPGFRTVGADSLKCLANQTLSDVPECQDIDECAEGSAICSIPSTKCINMPGACNTASVLNSLSAEGSSEMDGFRAEDYATTEISWCANPNDSNRKITFVFAVPKVIERIRIEKTTNGAYPIVISLKYSNRTGVPLIPFVAANITKLITRNVAIVGGELLVLPQAIEVRVLELTIEEFFNNACMKLDILGCHKTNCFDVNECEQNNGNCEQICINSQGSYRCACEIGFDLLTEDGQGGVHIKV</sequence>
<dbReference type="GO" id="GO:0005509">
    <property type="term" value="F:calcium ion binding"/>
    <property type="evidence" value="ECO:0007669"/>
    <property type="project" value="InterPro"/>
</dbReference>
<dbReference type="Pfam" id="PF14670">
    <property type="entry name" value="FXa_inhibition"/>
    <property type="match status" value="1"/>
</dbReference>
<evidence type="ECO:0000256" key="4">
    <source>
        <dbReference type="ARBA" id="ARBA00023157"/>
    </source>
</evidence>
<dbReference type="Pfam" id="PF07645">
    <property type="entry name" value="EGF_CA"/>
    <property type="match status" value="1"/>
</dbReference>
<keyword evidence="5" id="KW-0768">Sushi</keyword>
<dbReference type="Gene3D" id="2.60.120.260">
    <property type="entry name" value="Galactose-binding domain-like"/>
    <property type="match status" value="1"/>
</dbReference>
<evidence type="ECO:0000259" key="6">
    <source>
        <dbReference type="PROSITE" id="PS50923"/>
    </source>
</evidence>
<proteinExistence type="predicted"/>
<dbReference type="FunFam" id="2.10.25.10:FF:000240">
    <property type="entry name" value="Vitamin K-dependent protein S"/>
    <property type="match status" value="1"/>
</dbReference>
<dbReference type="AlphaFoldDB" id="A0A3P7ZPK2"/>
<keyword evidence="4" id="KW-1015">Disulfide bond</keyword>
<evidence type="ECO:0000256" key="5">
    <source>
        <dbReference type="PROSITE-ProRule" id="PRU00302"/>
    </source>
</evidence>
<evidence type="ECO:0000256" key="3">
    <source>
        <dbReference type="ARBA" id="ARBA00022737"/>
    </source>
</evidence>
<keyword evidence="2" id="KW-0732">Signal</keyword>
<feature type="domain" description="Sushi" evidence="6">
    <location>
        <begin position="1"/>
        <end position="34"/>
    </location>
</feature>
<dbReference type="InterPro" id="IPR018097">
    <property type="entry name" value="EGF_Ca-bd_CS"/>
</dbReference>
<dbReference type="SUPFAM" id="SSF57196">
    <property type="entry name" value="EGF/Laminin"/>
    <property type="match status" value="1"/>
</dbReference>
<keyword evidence="8" id="KW-1185">Reference proteome</keyword>
<reference evidence="7 8" key="1">
    <citation type="submission" date="2018-11" db="EMBL/GenBank/DDBJ databases">
        <authorList>
            <consortium name="Pathogen Informatics"/>
        </authorList>
    </citation>
    <scope>NUCLEOTIDE SEQUENCE [LARGE SCALE GENOMIC DNA]</scope>
</reference>
<evidence type="ECO:0000256" key="1">
    <source>
        <dbReference type="ARBA" id="ARBA00022536"/>
    </source>
</evidence>
<evidence type="ECO:0000313" key="7">
    <source>
        <dbReference type="EMBL" id="VDO51492.1"/>
    </source>
</evidence>
<dbReference type="PROSITE" id="PS50923">
    <property type="entry name" value="SUSHI"/>
    <property type="match status" value="1"/>
</dbReference>
<gene>
    <name evidence="7" type="ORF">BTMF_LOCUS14875</name>
</gene>
<comment type="caution">
    <text evidence="5">Lacks conserved residue(s) required for the propagation of feature annotation.</text>
</comment>